<keyword evidence="3" id="KW-0408">Iron</keyword>
<dbReference type="GO" id="GO:0016020">
    <property type="term" value="C:membrane"/>
    <property type="evidence" value="ECO:0007669"/>
    <property type="project" value="TreeGrafter"/>
</dbReference>
<evidence type="ECO:0000256" key="4">
    <source>
        <dbReference type="ARBA" id="ARBA00023014"/>
    </source>
</evidence>
<dbReference type="GO" id="GO:0046872">
    <property type="term" value="F:metal ion binding"/>
    <property type="evidence" value="ECO:0007669"/>
    <property type="project" value="UniProtKB-KW"/>
</dbReference>
<dbReference type="InterPro" id="IPR050123">
    <property type="entry name" value="Prok_molybdopt-oxidoreductase"/>
</dbReference>
<accession>I3U707</accession>
<dbReference type="PROSITE" id="PS51669">
    <property type="entry name" value="4FE4S_MOW_BIS_MGD"/>
    <property type="match status" value="1"/>
</dbReference>
<dbReference type="NCBIfam" id="TIGR01580">
    <property type="entry name" value="narG"/>
    <property type="match status" value="1"/>
</dbReference>
<dbReference type="PANTHER" id="PTHR43105:SF2">
    <property type="entry name" value="RESPIRATORY NITRATE REDUCTASE 2 ALPHA CHAIN"/>
    <property type="match status" value="1"/>
</dbReference>
<evidence type="ECO:0000256" key="1">
    <source>
        <dbReference type="ARBA" id="ARBA00022485"/>
    </source>
</evidence>
<dbReference type="InterPro" id="IPR006656">
    <property type="entry name" value="Mopterin_OxRdtase"/>
</dbReference>
<keyword evidence="1" id="KW-0004">4Fe-4S</keyword>
<name>I3U707_ADVKW</name>
<keyword evidence="2" id="KW-0479">Metal-binding</keyword>
<dbReference type="HOGENOM" id="CLU_000422_14_0_4"/>
<dbReference type="AlphaFoldDB" id="I3U707"/>
<dbReference type="Pfam" id="PF14710">
    <property type="entry name" value="Nitr_red_alph_N"/>
    <property type="match status" value="1"/>
</dbReference>
<dbReference type="KEGG" id="aka:TKWG_00385"/>
<dbReference type="GO" id="GO:0042126">
    <property type="term" value="P:nitrate metabolic process"/>
    <property type="evidence" value="ECO:0007669"/>
    <property type="project" value="InterPro"/>
</dbReference>
<dbReference type="Gene3D" id="3.40.50.12440">
    <property type="match status" value="1"/>
</dbReference>
<dbReference type="InterPro" id="IPR028189">
    <property type="entry name" value="Nitr_red_alph_N"/>
</dbReference>
<dbReference type="GO" id="GO:0051539">
    <property type="term" value="F:4 iron, 4 sulfur cluster binding"/>
    <property type="evidence" value="ECO:0007669"/>
    <property type="project" value="UniProtKB-KW"/>
</dbReference>
<proteinExistence type="predicted"/>
<keyword evidence="7" id="KW-1185">Reference proteome</keyword>
<keyword evidence="4" id="KW-0411">Iron-sulfur</keyword>
<evidence type="ECO:0000256" key="2">
    <source>
        <dbReference type="ARBA" id="ARBA00022723"/>
    </source>
</evidence>
<evidence type="ECO:0000313" key="7">
    <source>
        <dbReference type="Proteomes" id="UP000005267"/>
    </source>
</evidence>
<protein>
    <submittedName>
        <fullName evidence="6">Nitrate reductase Z subunit alpha</fullName>
    </submittedName>
</protein>
<dbReference type="InterPro" id="IPR006963">
    <property type="entry name" value="Mopterin_OxRdtase_4Fe-4S_dom"/>
</dbReference>
<dbReference type="Gene3D" id="4.10.1200.10">
    <property type="entry name" value="nitrate reductase tail"/>
    <property type="match status" value="1"/>
</dbReference>
<evidence type="ECO:0000256" key="3">
    <source>
        <dbReference type="ARBA" id="ARBA00023004"/>
    </source>
</evidence>
<dbReference type="InterPro" id="IPR006468">
    <property type="entry name" value="NarG"/>
</dbReference>
<evidence type="ECO:0000313" key="6">
    <source>
        <dbReference type="EMBL" id="AFK60795.1"/>
    </source>
</evidence>
<dbReference type="GO" id="GO:0008940">
    <property type="term" value="F:nitrate reductase activity"/>
    <property type="evidence" value="ECO:0007669"/>
    <property type="project" value="InterPro"/>
</dbReference>
<evidence type="ECO:0000259" key="5">
    <source>
        <dbReference type="PROSITE" id="PS51669"/>
    </source>
</evidence>
<organism evidence="6 7">
    <name type="scientific">Advenella kashmirensis (strain DSM 17095 / LMG 22695 / WT001)</name>
    <name type="common">Tetrathiobacter kashmirensis</name>
    <dbReference type="NCBI Taxonomy" id="1036672"/>
    <lineage>
        <taxon>Bacteria</taxon>
        <taxon>Pseudomonadati</taxon>
        <taxon>Pseudomonadota</taxon>
        <taxon>Betaproteobacteria</taxon>
        <taxon>Burkholderiales</taxon>
        <taxon>Alcaligenaceae</taxon>
    </lineage>
</organism>
<dbReference type="Proteomes" id="UP000005267">
    <property type="component" value="Chromosome"/>
</dbReference>
<dbReference type="EMBL" id="CP003555">
    <property type="protein sequence ID" value="AFK60795.1"/>
    <property type="molecule type" value="Genomic_DNA"/>
</dbReference>
<dbReference type="SMART" id="SM00926">
    <property type="entry name" value="Molybdop_Fe4S4"/>
    <property type="match status" value="1"/>
</dbReference>
<dbReference type="PANTHER" id="PTHR43105">
    <property type="entry name" value="RESPIRATORY NITRATE REDUCTASE"/>
    <property type="match status" value="1"/>
</dbReference>
<feature type="domain" description="4Fe-4S Mo/W bis-MGD-type" evidence="5">
    <location>
        <begin position="43"/>
        <end position="107"/>
    </location>
</feature>
<dbReference type="Pfam" id="PF00384">
    <property type="entry name" value="Molybdopterin"/>
    <property type="match status" value="1"/>
</dbReference>
<dbReference type="STRING" id="1036672.TKWG_00385"/>
<sequence>MSHVIDRLKYFIRNKNEFSDGHGNLVNEDRSWEQAYRDRWQHDKIVRSTHGVNCTGSCSWKIYVKGGIVTWETQQTDYPRTRPDMPNHEPRGCSRGASYSWYLYSANRIKYPMLRGRLARMWREARKTMAPLQAWESICTNPQLADEYKKIRGKGGFVRTTWTEANELIAAANAYTIKRYGPDRIVGFSPIPAMSMVSFAAGSRYLSLLGGTILSFYDWYCDLPPSSPQTWGEQTDVSESADWFNSSFIVMWGSNVPQTRTPDAHFMVEARYRGAKIVSIFPDYAEGAKFGDIWLHPKQGTDAALALAMGHVILKEFHLQGKSEYFREYCRQYSDMPFLVRLVRQADKYVPERMLRASDFADSLDQKNNPAWKTVAYDEITGKIVVPRGSIGFRWTGEYAQDQGKWNLEPCDDQGRPHRLRLSIVGEHDEVVPVAFPYFGSQVNDFFQGTDHDDVLLRNMAVSRVNTTEGEVLVTTVYDLLMANYGLDRGLGGDNTASTYDDDVPYTPAWQERITGVKPQDVITVARQFAENADKTQGKSMVILGAGLNHWYHMDMAYRGIINLVVMCGCVGKSGGGWCHYVGQEKLRPQTGWSTLAFGLDWCRPPRHMNGTSFFYAHTGQWRYEKLKVSELLSPLADPQAYQAV</sequence>
<dbReference type="GO" id="GO:0009325">
    <property type="term" value="C:nitrate reductase complex"/>
    <property type="evidence" value="ECO:0007669"/>
    <property type="project" value="InterPro"/>
</dbReference>
<reference evidence="6 7" key="1">
    <citation type="journal article" date="2011" name="J. Bacteriol.">
        <title>Whole-genome shotgun sequencing of the sulfur-oxidizing chemoautotroph Tetrathiobacter kashmirensis.</title>
        <authorList>
            <person name="Ghosh W."/>
            <person name="George A."/>
            <person name="Agarwal A."/>
            <person name="Raj P."/>
            <person name="Alam M."/>
            <person name="Pyne P."/>
            <person name="Das Gupta S.K."/>
        </authorList>
    </citation>
    <scope>NUCLEOTIDE SEQUENCE [LARGE SCALE GENOMIC DNA]</scope>
    <source>
        <strain evidence="6 7">WT001</strain>
    </source>
</reference>
<gene>
    <name evidence="6" type="primary">narZ</name>
    <name evidence="6" type="ordered locus">TKWG_00385</name>
</gene>
<dbReference type="SUPFAM" id="SSF53706">
    <property type="entry name" value="Formate dehydrogenase/DMSO reductase, domains 1-3"/>
    <property type="match status" value="1"/>
</dbReference>
<dbReference type="InterPro" id="IPR044906">
    <property type="entry name" value="Nitr_red_alph_N_sf"/>
</dbReference>
<reference evidence="7" key="2">
    <citation type="journal article" date="2013" name="PLoS ONE">
        <title>Genome implosion elicits host-confinement in Alcaligenaceae: evidence from the comparative genomics of Tetrathiobacter kashmirensis, a pathogen in the making.</title>
        <authorList>
            <person name="Ghosh W."/>
            <person name="Alam M."/>
            <person name="Roy C."/>
            <person name="Pyne P."/>
            <person name="George A."/>
            <person name="Chakraborty R."/>
            <person name="Majumder S."/>
            <person name="Agarwal A."/>
            <person name="Chakraborty S."/>
            <person name="Majumdar S."/>
            <person name="Gupta S.K."/>
        </authorList>
    </citation>
    <scope>NUCLEOTIDE SEQUENCE [LARGE SCALE GENOMIC DNA]</scope>
    <source>
        <strain evidence="7">WT001</strain>
    </source>
</reference>